<accession>A0A0B7B193</accession>
<feature type="compositionally biased region" description="Basic and acidic residues" evidence="1">
    <location>
        <begin position="17"/>
        <end position="34"/>
    </location>
</feature>
<dbReference type="AlphaFoldDB" id="A0A0B7B193"/>
<protein>
    <submittedName>
        <fullName evidence="2">Uncharacterized protein</fullName>
    </submittedName>
</protein>
<feature type="region of interest" description="Disordered" evidence="1">
    <location>
        <begin position="1"/>
        <end position="44"/>
    </location>
</feature>
<feature type="non-terminal residue" evidence="2">
    <location>
        <position position="73"/>
    </location>
</feature>
<dbReference type="EMBL" id="HACG01039196">
    <property type="protein sequence ID" value="CEK86061.1"/>
    <property type="molecule type" value="Transcribed_RNA"/>
</dbReference>
<feature type="non-terminal residue" evidence="2">
    <location>
        <position position="1"/>
    </location>
</feature>
<evidence type="ECO:0000313" key="2">
    <source>
        <dbReference type="EMBL" id="CEK86061.1"/>
    </source>
</evidence>
<gene>
    <name evidence="2" type="primary">ORF151560</name>
</gene>
<proteinExistence type="predicted"/>
<sequence>HIPEDRTGNCSYQFPGERSKKSIESRRVKTENSTRHFSRSGNTRPVVWPVLEPGCDPALKWVPGNVLGSKDGQ</sequence>
<name>A0A0B7B193_9EUPU</name>
<evidence type="ECO:0000256" key="1">
    <source>
        <dbReference type="SAM" id="MobiDB-lite"/>
    </source>
</evidence>
<reference evidence="2" key="1">
    <citation type="submission" date="2014-12" db="EMBL/GenBank/DDBJ databases">
        <title>Insight into the proteome of Arion vulgaris.</title>
        <authorList>
            <person name="Aradska J."/>
            <person name="Bulat T."/>
            <person name="Smidak R."/>
            <person name="Sarate P."/>
            <person name="Gangsoo J."/>
            <person name="Sialana F."/>
            <person name="Bilban M."/>
            <person name="Lubec G."/>
        </authorList>
    </citation>
    <scope>NUCLEOTIDE SEQUENCE</scope>
    <source>
        <tissue evidence="2">Skin</tissue>
    </source>
</reference>
<organism evidence="2">
    <name type="scientific">Arion vulgaris</name>
    <dbReference type="NCBI Taxonomy" id="1028688"/>
    <lineage>
        <taxon>Eukaryota</taxon>
        <taxon>Metazoa</taxon>
        <taxon>Spiralia</taxon>
        <taxon>Lophotrochozoa</taxon>
        <taxon>Mollusca</taxon>
        <taxon>Gastropoda</taxon>
        <taxon>Heterobranchia</taxon>
        <taxon>Euthyneura</taxon>
        <taxon>Panpulmonata</taxon>
        <taxon>Eupulmonata</taxon>
        <taxon>Stylommatophora</taxon>
        <taxon>Helicina</taxon>
        <taxon>Arionoidea</taxon>
        <taxon>Arionidae</taxon>
        <taxon>Arion</taxon>
    </lineage>
</organism>